<evidence type="ECO:0008006" key="3">
    <source>
        <dbReference type="Google" id="ProtNLM"/>
    </source>
</evidence>
<dbReference type="STRING" id="1048834.TC41_1155"/>
<dbReference type="HOGENOM" id="CLU_007795_2_1_9"/>
<evidence type="ECO:0000313" key="1">
    <source>
        <dbReference type="EMBL" id="AEJ43100.1"/>
    </source>
</evidence>
<dbReference type="EMBL" id="CP002902">
    <property type="protein sequence ID" value="AEJ43100.1"/>
    <property type="molecule type" value="Genomic_DNA"/>
</dbReference>
<name>F8IGT5_ALIAT</name>
<dbReference type="PATRIC" id="fig|1048834.4.peg.1095"/>
<gene>
    <name evidence="1" type="ordered locus">TC41_1155</name>
</gene>
<dbReference type="KEGG" id="aad:TC41_1155"/>
<reference evidence="1 2" key="1">
    <citation type="journal article" date="2011" name="J. Bacteriol.">
        <title>Complete Genome Sequence of Alicyclobacillus acidocaldarius Strain Tc-4-1.</title>
        <authorList>
            <person name="Chen Y."/>
            <person name="He Y."/>
            <person name="Zhang B."/>
            <person name="Yang J."/>
            <person name="Li W."/>
            <person name="Dong Z."/>
            <person name="Hu S."/>
        </authorList>
    </citation>
    <scope>NUCLEOTIDE SEQUENCE [LARGE SCALE GENOMIC DNA]</scope>
    <source>
        <strain evidence="1 2">Tc-4-1</strain>
    </source>
</reference>
<organism evidence="1 2">
    <name type="scientific">Alicyclobacillus acidocaldarius (strain Tc-4-1)</name>
    <name type="common">Bacillus acidocaldarius</name>
    <dbReference type="NCBI Taxonomy" id="1048834"/>
    <lineage>
        <taxon>Bacteria</taxon>
        <taxon>Bacillati</taxon>
        <taxon>Bacillota</taxon>
        <taxon>Bacilli</taxon>
        <taxon>Bacillales</taxon>
        <taxon>Alicyclobacillaceae</taxon>
        <taxon>Alicyclobacillus</taxon>
    </lineage>
</organism>
<dbReference type="REBASE" id="37926">
    <property type="entry name" value="M2.Aac41ORF1153P"/>
</dbReference>
<dbReference type="AlphaFoldDB" id="F8IGT5"/>
<reference evidence="2" key="2">
    <citation type="submission" date="2011-06" db="EMBL/GenBank/DDBJ databases">
        <title>The complete genome sequence of Alicyclobacillus acidocaldarius sp. Tc-4-1.</title>
        <authorList>
            <person name="Chen Y."/>
            <person name="He Y."/>
            <person name="Dong Z."/>
            <person name="Hu S."/>
        </authorList>
    </citation>
    <scope>NUCLEOTIDE SEQUENCE [LARGE SCALE GENOMIC DNA]</scope>
    <source>
        <strain evidence="2">Tc-4-1</strain>
    </source>
</reference>
<protein>
    <recommendedName>
        <fullName evidence="3">DUF1156 domain-containing protein</fullName>
    </recommendedName>
</protein>
<accession>F8IGT5</accession>
<dbReference type="eggNOG" id="COG1743">
    <property type="taxonomic scope" value="Bacteria"/>
</dbReference>
<dbReference type="Proteomes" id="UP000000292">
    <property type="component" value="Chromosome"/>
</dbReference>
<proteinExistence type="predicted"/>
<sequence>MHRVSKTEHFSKRSRFRYPTPFQSHSRRTLRWLPRSSFQLSFCRAARNVGREDFIEKLPHQTCRGTFASNAQGRSYGFVEFKDYFTHRQLIALSTFSDLVSEARKKVYEDARNSGMPDDGIGLEDGGSGATAYADAVAVYLALAVDKLADRLSSIASWDSSRENIRNTFSRQAIPMVWDFAEANPFSDSTGNWMAMVDWVWEAVENAPMQAIAGEAHIANAQTQTLSTGKIVSTDPPYYDNIGYADLSDFFYVWLRRSLHTVLPGLFATVAVPKDEELVATPYRHGTREEANSFFLQGMSNAMDQLVRSAHPAFPVTIYYAFKQSDTDQDGTSSIGWIAFLEALLRAGFSITGTWPLRTELTNRILGQDSNALASSIVIVCRKRSSDAEKVSRRHFLRELNTVIPDALSEMVNGGTGRSPIAAVDLQQAAIGPGMAVFSKYAAVLEADGSPMTVKTALQLINRIVDSYLHASDAEVDANTLFCINWFDQFGWSEADFGRADVLARAKGTSVDAVRAGDVLTAGHGKVRLLRWQEYPSDWRPGQEHDTPVWEALHHLIRALQLEGEQTAGELLAGMYGLSESIRSLAYRLYTLCERKGWAEEARAYNELIASWDAIAEVAQKTGLSGSQLTLDVE</sequence>
<evidence type="ECO:0000313" key="2">
    <source>
        <dbReference type="Proteomes" id="UP000000292"/>
    </source>
</evidence>